<organism evidence="5 6">
    <name type="scientific">Burkholderia pseudomultivorans</name>
    <dbReference type="NCBI Taxonomy" id="1207504"/>
    <lineage>
        <taxon>Bacteria</taxon>
        <taxon>Pseudomonadati</taxon>
        <taxon>Pseudomonadota</taxon>
        <taxon>Betaproteobacteria</taxon>
        <taxon>Burkholderiales</taxon>
        <taxon>Burkholderiaceae</taxon>
        <taxon>Burkholderia</taxon>
        <taxon>Burkholderia cepacia complex</taxon>
    </lineage>
</organism>
<dbReference type="NCBIfam" id="NF009932">
    <property type="entry name" value="PRK13395.1"/>
    <property type="match status" value="1"/>
</dbReference>
<protein>
    <recommendedName>
        <fullName evidence="7">Ureidoglycolate lyase</fullName>
    </recommendedName>
</protein>
<dbReference type="OrthoDB" id="9804602at2"/>
<comment type="caution">
    <text evidence="5">The sequence shown here is derived from an EMBL/GenBank/DDBJ whole genome shotgun (WGS) entry which is preliminary data.</text>
</comment>
<sequence length="175" mass="19227">MRQLSLEPLTKDRFAPFGDVIEIAGHSGFQINDGMATRYHDLARIDVSQEQGRPIVSIVTARPNTPPYLVNCLQRYPLSSQAFVPLTGHPFIVVVAEAEADTAAAPKRLSAFVTDGKQGVNYRPGIWHHTLIVPDGDAAFLAIDRGGPGKNCDQHWLKESERVVLTWATGDQRAL</sequence>
<keyword evidence="3" id="KW-0456">Lyase</keyword>
<evidence type="ECO:0008006" key="7">
    <source>
        <dbReference type="Google" id="ProtNLM"/>
    </source>
</evidence>
<dbReference type="GO" id="GO:0004848">
    <property type="term" value="F:ureidoglycolate hydrolase activity"/>
    <property type="evidence" value="ECO:0007669"/>
    <property type="project" value="InterPro"/>
</dbReference>
<dbReference type="PANTHER" id="PTHR21221:SF1">
    <property type="entry name" value="UREIDOGLYCOLATE LYASE"/>
    <property type="match status" value="1"/>
</dbReference>
<evidence type="ECO:0000313" key="5">
    <source>
        <dbReference type="EMBL" id="KWF30980.1"/>
    </source>
</evidence>
<dbReference type="CDD" id="cd20298">
    <property type="entry name" value="cupin_UAH"/>
    <property type="match status" value="1"/>
</dbReference>
<dbReference type="InterPro" id="IPR024060">
    <property type="entry name" value="Ureidoglycolate_lyase_dom_sf"/>
</dbReference>
<dbReference type="GO" id="GO:0050385">
    <property type="term" value="F:ureidoglycolate lyase activity"/>
    <property type="evidence" value="ECO:0007669"/>
    <property type="project" value="UniProtKB-EC"/>
</dbReference>
<gene>
    <name evidence="5" type="ORF">WT56_12065</name>
</gene>
<comment type="subunit">
    <text evidence="1">Homodimer.</text>
</comment>
<comment type="catalytic activity">
    <reaction evidence="4">
        <text>(S)-ureidoglycolate = urea + glyoxylate</text>
        <dbReference type="Rhea" id="RHEA:11304"/>
        <dbReference type="ChEBI" id="CHEBI:16199"/>
        <dbReference type="ChEBI" id="CHEBI:36655"/>
        <dbReference type="ChEBI" id="CHEBI:57296"/>
        <dbReference type="EC" id="4.3.2.3"/>
    </reaction>
</comment>
<evidence type="ECO:0000256" key="4">
    <source>
        <dbReference type="ARBA" id="ARBA00047684"/>
    </source>
</evidence>
<evidence type="ECO:0000256" key="2">
    <source>
        <dbReference type="ARBA" id="ARBA00022631"/>
    </source>
</evidence>
<dbReference type="GO" id="GO:0000256">
    <property type="term" value="P:allantoin catabolic process"/>
    <property type="evidence" value="ECO:0007669"/>
    <property type="project" value="InterPro"/>
</dbReference>
<dbReference type="InterPro" id="IPR047233">
    <property type="entry name" value="UAH_cupin"/>
</dbReference>
<dbReference type="RefSeq" id="WP_060241168.1">
    <property type="nucleotide sequence ID" value="NZ_LPJR01000025.1"/>
</dbReference>
<name>A0A132EIR4_9BURK</name>
<evidence type="ECO:0000256" key="3">
    <source>
        <dbReference type="ARBA" id="ARBA00023239"/>
    </source>
</evidence>
<dbReference type="Pfam" id="PF04115">
    <property type="entry name" value="Ureidogly_lyase"/>
    <property type="match status" value="1"/>
</dbReference>
<keyword evidence="2" id="KW-0659">Purine metabolism</keyword>
<dbReference type="PIRSF" id="PIRSF017306">
    <property type="entry name" value="Ureidogly_hydro"/>
    <property type="match status" value="1"/>
</dbReference>
<dbReference type="PANTHER" id="PTHR21221">
    <property type="entry name" value="UREIDOGLYCOLATE HYDROLASE"/>
    <property type="match status" value="1"/>
</dbReference>
<dbReference type="InterPro" id="IPR011051">
    <property type="entry name" value="RmlC_Cupin_sf"/>
</dbReference>
<accession>A0A132EIR4</accession>
<dbReference type="Gene3D" id="2.60.120.480">
    <property type="entry name" value="Ureidoglycolate hydrolase"/>
    <property type="match status" value="1"/>
</dbReference>
<dbReference type="AlphaFoldDB" id="A0A132EIR4"/>
<evidence type="ECO:0000256" key="1">
    <source>
        <dbReference type="ARBA" id="ARBA00011738"/>
    </source>
</evidence>
<dbReference type="InterPro" id="IPR007247">
    <property type="entry name" value="Ureidogly_lyase"/>
</dbReference>
<dbReference type="EMBL" id="LPJR01000025">
    <property type="protein sequence ID" value="KWF30980.1"/>
    <property type="molecule type" value="Genomic_DNA"/>
</dbReference>
<evidence type="ECO:0000313" key="6">
    <source>
        <dbReference type="Proteomes" id="UP000062912"/>
    </source>
</evidence>
<dbReference type="SUPFAM" id="SSF51182">
    <property type="entry name" value="RmlC-like cupins"/>
    <property type="match status" value="1"/>
</dbReference>
<dbReference type="GO" id="GO:0006144">
    <property type="term" value="P:purine nucleobase metabolic process"/>
    <property type="evidence" value="ECO:0007669"/>
    <property type="project" value="UniProtKB-KW"/>
</dbReference>
<proteinExistence type="predicted"/>
<dbReference type="Proteomes" id="UP000062912">
    <property type="component" value="Unassembled WGS sequence"/>
</dbReference>
<reference evidence="5 6" key="1">
    <citation type="submission" date="2015-11" db="EMBL/GenBank/DDBJ databases">
        <title>Expanding the genomic diversity of Burkholderia species for the development of highly accurate diagnostics.</title>
        <authorList>
            <person name="Sahl J."/>
            <person name="Keim P."/>
            <person name="Wagner D."/>
        </authorList>
    </citation>
    <scope>NUCLEOTIDE SEQUENCE [LARGE SCALE GENOMIC DNA]</scope>
    <source>
        <strain evidence="5 6">MSMB368WGS</strain>
    </source>
</reference>